<keyword evidence="2 12" id="KW-0963">Cytoplasm</keyword>
<keyword evidence="4 12" id="KW-0408">Iron</keyword>
<sequence>MLSYENFSVDPFEDWRPTDEWKGARTILEWAYHVYQDSLIYSCSMGAEGMVLIDLISQVKEDANLLFLDTELHFPETYKLIDRVKSKYPRLQIKMKKPELSLEDQSAEHGSALWKRNPDQCCYIRKVKPLEEELSSVTAWISGLRREQSLSRAKTNFVNKDRRFQSIKICPLIYWTWEDVWQYIHQHQVPYNELHEYNFPSIGCIPCTSAVEDGVGDSRAGRWQGTNKTECGLHPSLEKED</sequence>
<feature type="binding site" evidence="12">
    <location>
        <position position="204"/>
    </location>
    <ligand>
        <name>[4Fe-4S] cluster</name>
        <dbReference type="ChEBI" id="CHEBI:49883"/>
    </ligand>
</feature>
<evidence type="ECO:0000256" key="6">
    <source>
        <dbReference type="ARBA" id="ARBA00024298"/>
    </source>
</evidence>
<accession>A0A516KLA9</accession>
<name>A0A516KLA9_9BACI</name>
<evidence type="ECO:0000256" key="3">
    <source>
        <dbReference type="ARBA" id="ARBA00023002"/>
    </source>
</evidence>
<protein>
    <recommendedName>
        <fullName evidence="9 12">Adenosine 5'-phosphosulfate reductase</fullName>
        <shortName evidence="12">APS reductase</shortName>
        <ecNumber evidence="8 12">1.8.4.10</ecNumber>
    </recommendedName>
    <alternativeName>
        <fullName evidence="11 12">5'-adenylylsulfate reductase</fullName>
    </alternativeName>
    <alternativeName>
        <fullName evidence="10 12">Thioredoxin-dependent 5'-adenylylsulfate reductase</fullName>
    </alternativeName>
</protein>
<dbReference type="PIRSF" id="PIRSF000857">
    <property type="entry name" value="PAPS_reductase"/>
    <property type="match status" value="1"/>
</dbReference>
<keyword evidence="5 12" id="KW-0411">Iron-sulfur</keyword>
<comment type="subcellular location">
    <subcellularLocation>
        <location evidence="12">Cytoplasm</location>
    </subcellularLocation>
</comment>
<comment type="catalytic activity">
    <reaction evidence="12">
        <text>[thioredoxin]-disulfide + sulfite + AMP + 2 H(+) = adenosine 5'-phosphosulfate + [thioredoxin]-dithiol</text>
        <dbReference type="Rhea" id="RHEA:21976"/>
        <dbReference type="Rhea" id="RHEA-COMP:10698"/>
        <dbReference type="Rhea" id="RHEA-COMP:10700"/>
        <dbReference type="ChEBI" id="CHEBI:15378"/>
        <dbReference type="ChEBI" id="CHEBI:17359"/>
        <dbReference type="ChEBI" id="CHEBI:29950"/>
        <dbReference type="ChEBI" id="CHEBI:50058"/>
        <dbReference type="ChEBI" id="CHEBI:58243"/>
        <dbReference type="ChEBI" id="CHEBI:456215"/>
        <dbReference type="EC" id="1.8.4.10"/>
    </reaction>
</comment>
<comment type="cofactor">
    <cofactor evidence="12">
        <name>[4Fe-4S] cluster</name>
        <dbReference type="ChEBI" id="CHEBI:49883"/>
    </cofactor>
    <text evidence="12">Binds 1 [4Fe-4S] cluster per subunit.</text>
</comment>
<dbReference type="GO" id="GO:0019379">
    <property type="term" value="P:sulfate assimilation, phosphoadenylyl sulfate reduction by phosphoadenylyl-sulfate reductase (thioredoxin)"/>
    <property type="evidence" value="ECO:0007669"/>
    <property type="project" value="UniProtKB-UniRule"/>
</dbReference>
<feature type="domain" description="Phosphoadenosine phosphosulphate reductase" evidence="13">
    <location>
        <begin position="39"/>
        <end position="210"/>
    </location>
</feature>
<dbReference type="EMBL" id="CP041666">
    <property type="protein sequence ID" value="QDP42180.1"/>
    <property type="molecule type" value="Genomic_DNA"/>
</dbReference>
<dbReference type="GO" id="GO:0070814">
    <property type="term" value="P:hydrogen sulfide biosynthetic process"/>
    <property type="evidence" value="ECO:0007669"/>
    <property type="project" value="UniProtKB-UniRule"/>
</dbReference>
<dbReference type="GO" id="GO:0046872">
    <property type="term" value="F:metal ion binding"/>
    <property type="evidence" value="ECO:0007669"/>
    <property type="project" value="UniProtKB-KW"/>
</dbReference>
<dbReference type="InterPro" id="IPR011798">
    <property type="entry name" value="APS_reductase"/>
</dbReference>
<feature type="binding site" evidence="12">
    <location>
        <position position="207"/>
    </location>
    <ligand>
        <name>[4Fe-4S] cluster</name>
        <dbReference type="ChEBI" id="CHEBI:49883"/>
    </ligand>
</feature>
<feature type="binding site" evidence="12">
    <location>
        <position position="122"/>
    </location>
    <ligand>
        <name>[4Fe-4S] cluster</name>
        <dbReference type="ChEBI" id="CHEBI:49883"/>
    </ligand>
</feature>
<proteinExistence type="inferred from homology"/>
<dbReference type="EC" id="1.8.4.10" evidence="8 12"/>
<dbReference type="GO" id="GO:0005737">
    <property type="term" value="C:cytoplasm"/>
    <property type="evidence" value="ECO:0007669"/>
    <property type="project" value="UniProtKB-SubCell"/>
</dbReference>
<dbReference type="Proteomes" id="UP000315215">
    <property type="component" value="Chromosome"/>
</dbReference>
<evidence type="ECO:0000313" key="15">
    <source>
        <dbReference type="Proteomes" id="UP000315215"/>
    </source>
</evidence>
<dbReference type="CDD" id="cd23945">
    <property type="entry name" value="PAPS_reductase"/>
    <property type="match status" value="1"/>
</dbReference>
<dbReference type="InterPro" id="IPR014729">
    <property type="entry name" value="Rossmann-like_a/b/a_fold"/>
</dbReference>
<dbReference type="InterPro" id="IPR002500">
    <property type="entry name" value="PAPS_reduct_dom"/>
</dbReference>
<dbReference type="NCBIfam" id="TIGR02055">
    <property type="entry name" value="APS_reductase"/>
    <property type="match status" value="1"/>
</dbReference>
<dbReference type="SUPFAM" id="SSF52402">
    <property type="entry name" value="Adenine nucleotide alpha hydrolases-like"/>
    <property type="match status" value="1"/>
</dbReference>
<evidence type="ECO:0000313" key="14">
    <source>
        <dbReference type="EMBL" id="QDP42180.1"/>
    </source>
</evidence>
<evidence type="ECO:0000256" key="5">
    <source>
        <dbReference type="ARBA" id="ARBA00023014"/>
    </source>
</evidence>
<comment type="function">
    <text evidence="6 12">Catalyzes the formation of sulfite from adenosine 5'-phosphosulfate (APS) using thioredoxin as an electron donor.</text>
</comment>
<dbReference type="GO" id="GO:0043866">
    <property type="term" value="F:adenylyl-sulfate reductase (thioredoxin) activity"/>
    <property type="evidence" value="ECO:0007669"/>
    <property type="project" value="UniProtKB-EC"/>
</dbReference>
<keyword evidence="12" id="KW-0479">Metal-binding</keyword>
<dbReference type="OrthoDB" id="9772604at2"/>
<evidence type="ECO:0000256" key="1">
    <source>
        <dbReference type="ARBA" id="ARBA00009732"/>
    </source>
</evidence>
<dbReference type="GO" id="GO:0004604">
    <property type="term" value="F:phosphoadenylyl-sulfate reductase (thioredoxin) activity"/>
    <property type="evidence" value="ECO:0007669"/>
    <property type="project" value="UniProtKB-UniRule"/>
</dbReference>
<evidence type="ECO:0000256" key="10">
    <source>
        <dbReference type="ARBA" id="ARBA00030894"/>
    </source>
</evidence>
<dbReference type="PANTHER" id="PTHR46509:SF1">
    <property type="entry name" value="PHOSPHOADENOSINE PHOSPHOSULFATE REDUCTASE"/>
    <property type="match status" value="1"/>
</dbReference>
<comment type="pathway">
    <text evidence="7 12">Sulfur metabolism; hydrogen sulfide biosynthesis; sulfite from sulfate.</text>
</comment>
<evidence type="ECO:0000256" key="12">
    <source>
        <dbReference type="HAMAP-Rule" id="MF_00063"/>
    </source>
</evidence>
<feature type="active site" description="Nucleophile; cysteine thiosulfonate intermediate" evidence="12">
    <location>
        <position position="231"/>
    </location>
</feature>
<dbReference type="NCBIfam" id="NF002537">
    <property type="entry name" value="PRK02090.1"/>
    <property type="match status" value="1"/>
</dbReference>
<evidence type="ECO:0000256" key="11">
    <source>
        <dbReference type="ARBA" id="ARBA00032041"/>
    </source>
</evidence>
<evidence type="ECO:0000256" key="8">
    <source>
        <dbReference type="ARBA" id="ARBA00024386"/>
    </source>
</evidence>
<evidence type="ECO:0000259" key="13">
    <source>
        <dbReference type="Pfam" id="PF01507"/>
    </source>
</evidence>
<dbReference type="NCBIfam" id="TIGR00434">
    <property type="entry name" value="cysH"/>
    <property type="match status" value="1"/>
</dbReference>
<dbReference type="PANTHER" id="PTHR46509">
    <property type="entry name" value="PHOSPHOADENOSINE PHOSPHOSULFATE REDUCTASE"/>
    <property type="match status" value="1"/>
</dbReference>
<keyword evidence="15" id="KW-1185">Reference proteome</keyword>
<dbReference type="AlphaFoldDB" id="A0A516KLA9"/>
<comment type="similarity">
    <text evidence="1 12">Belongs to the PAPS reductase family. CysH subfamily.</text>
</comment>
<dbReference type="Gene3D" id="3.40.50.620">
    <property type="entry name" value="HUPs"/>
    <property type="match status" value="1"/>
</dbReference>
<dbReference type="RefSeq" id="WP_143897207.1">
    <property type="nucleotide sequence ID" value="NZ_CP041666.1"/>
</dbReference>
<evidence type="ECO:0000256" key="4">
    <source>
        <dbReference type="ARBA" id="ARBA00023004"/>
    </source>
</evidence>
<organism evidence="14 15">
    <name type="scientific">Radiobacillus deserti</name>
    <dbReference type="NCBI Taxonomy" id="2594883"/>
    <lineage>
        <taxon>Bacteria</taxon>
        <taxon>Bacillati</taxon>
        <taxon>Bacillota</taxon>
        <taxon>Bacilli</taxon>
        <taxon>Bacillales</taxon>
        <taxon>Bacillaceae</taxon>
        <taxon>Radiobacillus</taxon>
    </lineage>
</organism>
<keyword evidence="3 12" id="KW-0560">Oxidoreductase</keyword>
<dbReference type="HAMAP" id="MF_00063">
    <property type="entry name" value="CysH"/>
    <property type="match status" value="1"/>
</dbReference>
<dbReference type="Pfam" id="PF01507">
    <property type="entry name" value="PAPS_reduct"/>
    <property type="match status" value="1"/>
</dbReference>
<dbReference type="GO" id="GO:0051539">
    <property type="term" value="F:4 iron, 4 sulfur cluster binding"/>
    <property type="evidence" value="ECO:0007669"/>
    <property type="project" value="UniProtKB-UniRule"/>
</dbReference>
<evidence type="ECO:0000256" key="7">
    <source>
        <dbReference type="ARBA" id="ARBA00024327"/>
    </source>
</evidence>
<reference evidence="14 15" key="1">
    <citation type="submission" date="2019-07" db="EMBL/GenBank/DDBJ databases">
        <authorList>
            <person name="Li J."/>
        </authorList>
    </citation>
    <scope>NUCLEOTIDE SEQUENCE [LARGE SCALE GENOMIC DNA]</scope>
    <source>
        <strain evidence="14 15">TKL69</strain>
    </source>
</reference>
<dbReference type="InterPro" id="IPR004511">
    <property type="entry name" value="PAPS/APS_Rdtase"/>
</dbReference>
<dbReference type="GO" id="GO:0019344">
    <property type="term" value="P:cysteine biosynthetic process"/>
    <property type="evidence" value="ECO:0007669"/>
    <property type="project" value="InterPro"/>
</dbReference>
<feature type="binding site" evidence="12">
    <location>
        <position position="121"/>
    </location>
    <ligand>
        <name>[4Fe-4S] cluster</name>
        <dbReference type="ChEBI" id="CHEBI:49883"/>
    </ligand>
</feature>
<evidence type="ECO:0000256" key="9">
    <source>
        <dbReference type="ARBA" id="ARBA00029514"/>
    </source>
</evidence>
<dbReference type="KEGG" id="aqt:FN924_12210"/>
<evidence type="ECO:0000256" key="2">
    <source>
        <dbReference type="ARBA" id="ARBA00022490"/>
    </source>
</evidence>
<gene>
    <name evidence="12" type="primary">cysH</name>
    <name evidence="14" type="ORF">FN924_12210</name>
</gene>